<feature type="compositionally biased region" description="Basic and acidic residues" evidence="1">
    <location>
        <begin position="14"/>
        <end position="30"/>
    </location>
</feature>
<evidence type="ECO:0000256" key="1">
    <source>
        <dbReference type="SAM" id="MobiDB-lite"/>
    </source>
</evidence>
<gene>
    <name evidence="2" type="ORF">ACRE_043370</name>
</gene>
<dbReference type="AlphaFoldDB" id="A0A086T6B4"/>
<feature type="compositionally biased region" description="Low complexity" evidence="1">
    <location>
        <begin position="54"/>
        <end position="69"/>
    </location>
</feature>
<protein>
    <submittedName>
        <fullName evidence="2">Uncharacterized protein</fullName>
    </submittedName>
</protein>
<accession>A0A086T6B4</accession>
<evidence type="ECO:0000313" key="2">
    <source>
        <dbReference type="EMBL" id="KFH44896.1"/>
    </source>
</evidence>
<reference evidence="3" key="1">
    <citation type="journal article" date="2014" name="Genome Announc.">
        <title>Genome sequence and annotation of Acremonium chrysogenum, producer of the beta-lactam antibiotic cephalosporin C.</title>
        <authorList>
            <person name="Terfehr D."/>
            <person name="Dahlmann T.A."/>
            <person name="Specht T."/>
            <person name="Zadra I."/>
            <person name="Kuernsteiner H."/>
            <person name="Kueck U."/>
        </authorList>
    </citation>
    <scope>NUCLEOTIDE SEQUENCE [LARGE SCALE GENOMIC DNA]</scope>
    <source>
        <strain evidence="3">ATCC 11550 / CBS 779.69 / DSM 880 / IAM 14645 / JCM 23072 / IMI 49137</strain>
    </source>
</reference>
<proteinExistence type="predicted"/>
<sequence>MDDNSHLPPEVEAFVDRHHDDQQKRTDDRVRDAFSTTSLVTELLNVSSSNFVGSTSASSPATRATQQSADTNFLSPKRPKSTPFPYPTSDRVRRTRPYNVDELNGPYDSESDGDVDSDTTLLDSTSQPATSLDVLPVEIQEAILDHLFGFRVSTTSISGMHISRMGSKSWSTAMRHSRRRELTELALVSSMWRVLVQQRLYRHIKLKGTVDVLEDAMLHFVRHEHLRPYVRHVEVWFPVFQPTYGTRAISTGLSLLTVTTDGLANATYTLPRNKCTLDMVFRFMATTLPQVRVLTLEGGERRKAPKVTHFYYQSPQLEQLPGVKTLITRGQWNLMRDNRDFATVLGALPNLTQWHGSYSKPKSKSYITLSQFLPNLPPVITDLRLCMESDYRRESVMPRFFYKVAKATHICSALAGATTSLEHFSYTGRICHVLFDALARLTEPRNSRLQTVDLTVKNCCRPLTSYPDSGSGIQNMGFIDAFEKLVLAAIRSLSVLKHVQYLRIRFVDLESVLPPLNPFFLLQNNKCTGVWSGDIIDEMSRVRPQVQWDEISDSFGNIVYNKEGRMVISPEEPGRKITSLKLSNYRLLSHRITID</sequence>
<comment type="caution">
    <text evidence="2">The sequence shown here is derived from an EMBL/GenBank/DDBJ whole genome shotgun (WGS) entry which is preliminary data.</text>
</comment>
<feature type="region of interest" description="Disordered" evidence="1">
    <location>
        <begin position="50"/>
        <end position="125"/>
    </location>
</feature>
<dbReference type="STRING" id="857340.A0A086T6B4"/>
<feature type="region of interest" description="Disordered" evidence="1">
    <location>
        <begin position="1"/>
        <end position="30"/>
    </location>
</feature>
<evidence type="ECO:0000313" key="3">
    <source>
        <dbReference type="Proteomes" id="UP000029964"/>
    </source>
</evidence>
<dbReference type="Proteomes" id="UP000029964">
    <property type="component" value="Unassembled WGS sequence"/>
</dbReference>
<dbReference type="EMBL" id="JPKY01000041">
    <property type="protein sequence ID" value="KFH44896.1"/>
    <property type="molecule type" value="Genomic_DNA"/>
</dbReference>
<dbReference type="OrthoDB" id="5281682at2759"/>
<organism evidence="2 3">
    <name type="scientific">Hapsidospora chrysogenum (strain ATCC 11550 / CBS 779.69 / DSM 880 / IAM 14645 / JCM 23072 / IMI 49137)</name>
    <name type="common">Acremonium chrysogenum</name>
    <dbReference type="NCBI Taxonomy" id="857340"/>
    <lineage>
        <taxon>Eukaryota</taxon>
        <taxon>Fungi</taxon>
        <taxon>Dikarya</taxon>
        <taxon>Ascomycota</taxon>
        <taxon>Pezizomycotina</taxon>
        <taxon>Sordariomycetes</taxon>
        <taxon>Hypocreomycetidae</taxon>
        <taxon>Hypocreales</taxon>
        <taxon>Bionectriaceae</taxon>
        <taxon>Hapsidospora</taxon>
    </lineage>
</organism>
<name>A0A086T6B4_HAPC1</name>
<keyword evidence="3" id="KW-1185">Reference proteome</keyword>
<dbReference type="HOGENOM" id="CLU_022339_0_0_1"/>